<evidence type="ECO:0000256" key="1">
    <source>
        <dbReference type="SAM" id="MobiDB-lite"/>
    </source>
</evidence>
<dbReference type="AlphaFoldDB" id="A0A1W2ATL8"/>
<dbReference type="InterPro" id="IPR008767">
    <property type="entry name" value="Phage_SPP1_head-tail_adaptor"/>
</dbReference>
<dbReference type="InterPro" id="IPR038666">
    <property type="entry name" value="SSP1_head-tail_sf"/>
</dbReference>
<organism evidence="2 3">
    <name type="scientific">Fulvimarina manganoxydans</name>
    <dbReference type="NCBI Taxonomy" id="937218"/>
    <lineage>
        <taxon>Bacteria</taxon>
        <taxon>Pseudomonadati</taxon>
        <taxon>Pseudomonadota</taxon>
        <taxon>Alphaproteobacteria</taxon>
        <taxon>Hyphomicrobiales</taxon>
        <taxon>Aurantimonadaceae</taxon>
        <taxon>Fulvimarina</taxon>
    </lineage>
</organism>
<sequence length="110" mass="12489">MSPLQLDPGRLSRHARLEEPVEVSDGMGGASTVWQTVRSLSIALEPVGASRRERFERHQAETRFRVICRAAGDILRGRRFSFATRNLLIETVRDLDETGRYLTCQCVEET</sequence>
<dbReference type="EMBL" id="FWXR01000005">
    <property type="protein sequence ID" value="SMC64035.1"/>
    <property type="molecule type" value="Genomic_DNA"/>
</dbReference>
<accession>A0A1W2ATL8</accession>
<feature type="region of interest" description="Disordered" evidence="1">
    <location>
        <begin position="1"/>
        <end position="28"/>
    </location>
</feature>
<dbReference type="Pfam" id="PF05521">
    <property type="entry name" value="Phage_HCP"/>
    <property type="match status" value="1"/>
</dbReference>
<evidence type="ECO:0000313" key="2">
    <source>
        <dbReference type="EMBL" id="SMC64035.1"/>
    </source>
</evidence>
<dbReference type="Proteomes" id="UP000192656">
    <property type="component" value="Unassembled WGS sequence"/>
</dbReference>
<reference evidence="2 3" key="1">
    <citation type="submission" date="2017-04" db="EMBL/GenBank/DDBJ databases">
        <authorList>
            <person name="Afonso C.L."/>
            <person name="Miller P.J."/>
            <person name="Scott M.A."/>
            <person name="Spackman E."/>
            <person name="Goraichik I."/>
            <person name="Dimitrov K.M."/>
            <person name="Suarez D.L."/>
            <person name="Swayne D.E."/>
        </authorList>
    </citation>
    <scope>NUCLEOTIDE SEQUENCE [LARGE SCALE GENOMIC DNA]</scope>
    <source>
        <strain evidence="2 3">CGMCC 1.10972</strain>
    </source>
</reference>
<keyword evidence="3" id="KW-1185">Reference proteome</keyword>
<dbReference type="Gene3D" id="2.40.10.270">
    <property type="entry name" value="Bacteriophage SPP1 head-tail adaptor protein"/>
    <property type="match status" value="1"/>
</dbReference>
<name>A0A1W2ATL8_9HYPH</name>
<protein>
    <submittedName>
        <fullName evidence="2">Head-tail adaptor</fullName>
    </submittedName>
</protein>
<dbReference type="OrthoDB" id="7570189at2"/>
<dbReference type="STRING" id="937218.SAMN06297251_10575"/>
<evidence type="ECO:0000313" key="3">
    <source>
        <dbReference type="Proteomes" id="UP000192656"/>
    </source>
</evidence>
<proteinExistence type="predicted"/>
<gene>
    <name evidence="2" type="ORF">SAMN06297251_10575</name>
</gene>
<dbReference type="RefSeq" id="WP_084409514.1">
    <property type="nucleotide sequence ID" value="NZ_FWXR01000005.1"/>
</dbReference>